<dbReference type="Proteomes" id="UP001057561">
    <property type="component" value="Chromosome"/>
</dbReference>
<keyword evidence="3" id="KW-1185">Reference proteome</keyword>
<dbReference type="RefSeq" id="WP_257120234.1">
    <property type="nucleotide sequence ID" value="NZ_CP099464.1"/>
</dbReference>
<sequence length="515" mass="58166">MLQITRDYCEGMIEGFGYNPLTGKIYDKYVTYERKVVAGEKKGAIAELSFKRVTSTAELNSVLGIDASASLNASWFTGQASLKAKVSLESSEKTEEFATFSVLYVKVREAPIMLEEVDLSPRIRNFLKENGLDDFYQVAGYEYIAGIIPGGEFISTIKIVSSNRETKEKVDATLNAQMSFSSPVPGNGSLEANLELKSTFSQLAKNSQVQIEARCYRKGGDGLLVTNPEDALNYALNFPAYLRQSPSILQVICKPYQDLLSFPRGLKAIDMMTLQRQQRPLQDLFDIFQQKSQTIAQIDQILLNPMQFHGVEEDVLRNGKRQLEHQLDIIAENATKYANNPQDIRVDSSDFPPISLALPTRRLVELKSGLGIDYTNLSDLLFAKKWKEADQETTRLMVKCTNREKEGWLDIDSYRNFPQEELRIIDQLWLKYSQNRFGFSVQKQIWIELGGKLDGSYDSDTYCKLGDKVGWRKGGDWLGYSDLSFSISKKGHLPVCLVSCLGFSSSWDALLFFLL</sequence>
<dbReference type="CDD" id="cd16383">
    <property type="entry name" value="GUN4"/>
    <property type="match status" value="1"/>
</dbReference>
<dbReference type="InterPro" id="IPR008629">
    <property type="entry name" value="GUN4-like"/>
</dbReference>
<dbReference type="Gene3D" id="1.10.10.1770">
    <property type="entry name" value="Gun4-like"/>
    <property type="match status" value="1"/>
</dbReference>
<dbReference type="EMBL" id="CP099464">
    <property type="protein sequence ID" value="UUO13093.1"/>
    <property type="molecule type" value="Genomic_DNA"/>
</dbReference>
<accession>A0ABY5LR97</accession>
<dbReference type="InterPro" id="IPR037215">
    <property type="entry name" value="GUN4-like_sf"/>
</dbReference>
<dbReference type="Gene3D" id="1.25.40.620">
    <property type="match status" value="1"/>
</dbReference>
<name>A0ABY5LR97_9CYAN</name>
<reference evidence="2" key="1">
    <citation type="submission" date="2022-06" db="EMBL/GenBank/DDBJ databases">
        <title>Nostosin G and Spiroidesin B from the Cyanobacterium Dolichospermum sp. NIES-1697.</title>
        <authorList>
            <person name="Phan C.-S."/>
            <person name="Mehjabin J.J."/>
            <person name="Anas A.R.J."/>
            <person name="Hayasaka M."/>
            <person name="Onoki R."/>
            <person name="Wang J."/>
            <person name="Umezawa T."/>
            <person name="Washio K."/>
            <person name="Morikawa M."/>
            <person name="Okino T."/>
        </authorList>
    </citation>
    <scope>NUCLEOTIDE SEQUENCE</scope>
    <source>
        <strain evidence="2">NIES-1697</strain>
    </source>
</reference>
<dbReference type="PANTHER" id="PTHR34800">
    <property type="entry name" value="TETRAPYRROLE-BINDING PROTEIN, CHLOROPLASTIC"/>
    <property type="match status" value="1"/>
</dbReference>
<evidence type="ECO:0000313" key="2">
    <source>
        <dbReference type="EMBL" id="UUO13093.1"/>
    </source>
</evidence>
<gene>
    <name evidence="2" type="ORF">NG743_13290</name>
</gene>
<dbReference type="PANTHER" id="PTHR34800:SF1">
    <property type="entry name" value="TETRAPYRROLE-BINDING PROTEIN, CHLOROPLASTIC"/>
    <property type="match status" value="1"/>
</dbReference>
<organism evidence="2 3">
    <name type="scientific">Dolichospermum heterosporum TAC447</name>
    <dbReference type="NCBI Taxonomy" id="747523"/>
    <lineage>
        <taxon>Bacteria</taxon>
        <taxon>Bacillati</taxon>
        <taxon>Cyanobacteriota</taxon>
        <taxon>Cyanophyceae</taxon>
        <taxon>Nostocales</taxon>
        <taxon>Aphanizomenonaceae</taxon>
        <taxon>Dolichospermum</taxon>
        <taxon>Dolichospermum heterosporum</taxon>
    </lineage>
</organism>
<evidence type="ECO:0000313" key="3">
    <source>
        <dbReference type="Proteomes" id="UP001057561"/>
    </source>
</evidence>
<feature type="domain" description="GUN4-like" evidence="1">
    <location>
        <begin position="370"/>
        <end position="495"/>
    </location>
</feature>
<dbReference type="Pfam" id="PF05419">
    <property type="entry name" value="GUN4"/>
    <property type="match status" value="1"/>
</dbReference>
<evidence type="ECO:0000259" key="1">
    <source>
        <dbReference type="Pfam" id="PF05419"/>
    </source>
</evidence>
<dbReference type="SUPFAM" id="SSF140869">
    <property type="entry name" value="GUN4-like"/>
    <property type="match status" value="1"/>
</dbReference>
<proteinExistence type="predicted"/>
<protein>
    <submittedName>
        <fullName evidence="2">GUN4 domain-containing protein</fullName>
    </submittedName>
</protein>